<proteinExistence type="predicted"/>
<dbReference type="OrthoDB" id="9808959at2"/>
<dbReference type="STRING" id="1121455.SAMN02745728_01713"/>
<sequence>MTNLVETVNGKVVVSSLKVAEHFEKQHAHVLRALKNITNDCEELFNRSNFGLVEYIDEKGESRPCYHLTRDAFTLLAMGFTGKKALAWKIKYIEAFNKMEQALLNHPTTIADRRPLDKLVKVWAVLLGGDGGVYPRLWTQVNSHLNITNIDKASPKQIKKAISFVQARIDELQSNSIAPAKEQPQKQLELAPVVKALPPRILEVETEIKYLEQRFRTLYTNITIKLSPDSVSSKDFARKKEMLVIGEHSTNAILSGISSIINQLNITKRVYMSLKD</sequence>
<dbReference type="InterPro" id="IPR014054">
    <property type="entry name" value="Phage_regulatory_Rha"/>
</dbReference>
<protein>
    <submittedName>
        <fullName evidence="1">Phage regulatory protein, rha family</fullName>
    </submittedName>
</protein>
<dbReference type="Pfam" id="PF09669">
    <property type="entry name" value="Phage_pRha"/>
    <property type="match status" value="1"/>
</dbReference>
<keyword evidence="2" id="KW-1185">Reference proteome</keyword>
<dbReference type="RefSeq" id="WP_072697405.1">
    <property type="nucleotide sequence ID" value="NZ_FRDI01000008.1"/>
</dbReference>
<accession>A0A1M7T8C2</accession>
<dbReference type="EMBL" id="FRDI01000008">
    <property type="protein sequence ID" value="SHN66943.1"/>
    <property type="molecule type" value="Genomic_DNA"/>
</dbReference>
<dbReference type="NCBIfam" id="TIGR02681">
    <property type="entry name" value="phage_pRha"/>
    <property type="match status" value="1"/>
</dbReference>
<dbReference type="AlphaFoldDB" id="A0A1M7T8C2"/>
<name>A0A1M7T8C2_9BACT</name>
<organism evidence="1 2">
    <name type="scientific">Desulfovibrio litoralis DSM 11393</name>
    <dbReference type="NCBI Taxonomy" id="1121455"/>
    <lineage>
        <taxon>Bacteria</taxon>
        <taxon>Pseudomonadati</taxon>
        <taxon>Thermodesulfobacteriota</taxon>
        <taxon>Desulfovibrionia</taxon>
        <taxon>Desulfovibrionales</taxon>
        <taxon>Desulfovibrionaceae</taxon>
        <taxon>Desulfovibrio</taxon>
    </lineage>
</organism>
<dbReference type="Proteomes" id="UP000186469">
    <property type="component" value="Unassembled WGS sequence"/>
</dbReference>
<evidence type="ECO:0000313" key="2">
    <source>
        <dbReference type="Proteomes" id="UP000186469"/>
    </source>
</evidence>
<reference evidence="1 2" key="1">
    <citation type="submission" date="2016-12" db="EMBL/GenBank/DDBJ databases">
        <authorList>
            <person name="Song W.-J."/>
            <person name="Kurnit D.M."/>
        </authorList>
    </citation>
    <scope>NUCLEOTIDE SEQUENCE [LARGE SCALE GENOMIC DNA]</scope>
    <source>
        <strain evidence="1 2">DSM 11393</strain>
    </source>
</reference>
<gene>
    <name evidence="1" type="ORF">SAMN02745728_01713</name>
</gene>
<evidence type="ECO:0000313" key="1">
    <source>
        <dbReference type="EMBL" id="SHN66943.1"/>
    </source>
</evidence>